<gene>
    <name evidence="1" type="ORF">V1525DRAFT_260991</name>
</gene>
<proteinExistence type="predicted"/>
<sequence>MPAPEIVPVWAGGGGRDDDSDFRDDYGLVSRGNDTRLQSDPDLQQRYFALLQRKYLAICADAPGVDALRRTFQTLTVGTSTTTTEDAVDLGRDRTDEDAARKMALDQVVLGLRKLREAVIASGPPTPFAKKVLLFSVRVTVLLGHYQSYLPAMKRLLDDVHPVIALSAAERYEIGGLYVLHLVHFSNDLTAAYHAMHQYDLFDDLALRQVLRAWADVDYVLWRRRYDGEPDSGRRRIMAFGDRTMAIETLKRLGTAYFFMQKDEIERFTGRQWTDCVQKLGCGWRLEETGRVVMRERKHRLPAKAE</sequence>
<evidence type="ECO:0000313" key="1">
    <source>
        <dbReference type="EMBL" id="KAK9235514.1"/>
    </source>
</evidence>
<dbReference type="EMBL" id="MU971413">
    <property type="protein sequence ID" value="KAK9235514.1"/>
    <property type="molecule type" value="Genomic_DNA"/>
</dbReference>
<accession>A0ACC3SWK3</accession>
<organism evidence="1 2">
    <name type="scientific">Lipomyces kononenkoae</name>
    <name type="common">Yeast</name>
    <dbReference type="NCBI Taxonomy" id="34357"/>
    <lineage>
        <taxon>Eukaryota</taxon>
        <taxon>Fungi</taxon>
        <taxon>Dikarya</taxon>
        <taxon>Ascomycota</taxon>
        <taxon>Saccharomycotina</taxon>
        <taxon>Lipomycetes</taxon>
        <taxon>Lipomycetales</taxon>
        <taxon>Lipomycetaceae</taxon>
        <taxon>Lipomyces</taxon>
    </lineage>
</organism>
<dbReference type="Proteomes" id="UP001433508">
    <property type="component" value="Unassembled WGS sequence"/>
</dbReference>
<comment type="caution">
    <text evidence="1">The sequence shown here is derived from an EMBL/GenBank/DDBJ whole genome shotgun (WGS) entry which is preliminary data.</text>
</comment>
<evidence type="ECO:0000313" key="2">
    <source>
        <dbReference type="Proteomes" id="UP001433508"/>
    </source>
</evidence>
<reference evidence="2" key="1">
    <citation type="journal article" date="2024" name="Front. Bioeng. Biotechnol.">
        <title>Genome-scale model development and genomic sequencing of the oleaginous clade Lipomyces.</title>
        <authorList>
            <person name="Czajka J.J."/>
            <person name="Han Y."/>
            <person name="Kim J."/>
            <person name="Mondo S.J."/>
            <person name="Hofstad B.A."/>
            <person name="Robles A."/>
            <person name="Haridas S."/>
            <person name="Riley R."/>
            <person name="LaButti K."/>
            <person name="Pangilinan J."/>
            <person name="Andreopoulos W."/>
            <person name="Lipzen A."/>
            <person name="Yan J."/>
            <person name="Wang M."/>
            <person name="Ng V."/>
            <person name="Grigoriev I.V."/>
            <person name="Spatafora J.W."/>
            <person name="Magnuson J.K."/>
            <person name="Baker S.E."/>
            <person name="Pomraning K.R."/>
        </authorList>
    </citation>
    <scope>NUCLEOTIDE SEQUENCE [LARGE SCALE GENOMIC DNA]</scope>
    <source>
        <strain evidence="2">CBS 7786</strain>
    </source>
</reference>
<name>A0ACC3SWK3_LIPKO</name>
<keyword evidence="2" id="KW-1185">Reference proteome</keyword>
<protein>
    <submittedName>
        <fullName evidence="1">Uncharacterized protein</fullName>
    </submittedName>
</protein>